<organism evidence="10 11">
    <name type="scientific">Massilia horti</name>
    <dbReference type="NCBI Taxonomy" id="2562153"/>
    <lineage>
        <taxon>Bacteria</taxon>
        <taxon>Pseudomonadati</taxon>
        <taxon>Pseudomonadota</taxon>
        <taxon>Betaproteobacteria</taxon>
        <taxon>Burkholderiales</taxon>
        <taxon>Oxalobacteraceae</taxon>
        <taxon>Telluria group</taxon>
        <taxon>Massilia</taxon>
    </lineage>
</organism>
<name>A0A4Y9T671_9BURK</name>
<dbReference type="Proteomes" id="UP000297258">
    <property type="component" value="Unassembled WGS sequence"/>
</dbReference>
<dbReference type="InterPro" id="IPR036909">
    <property type="entry name" value="Cyt_c-like_dom_sf"/>
</dbReference>
<proteinExistence type="predicted"/>
<evidence type="ECO:0000256" key="1">
    <source>
        <dbReference type="ARBA" id="ARBA00004196"/>
    </source>
</evidence>
<evidence type="ECO:0000256" key="4">
    <source>
        <dbReference type="ARBA" id="ARBA00022729"/>
    </source>
</evidence>
<dbReference type="GO" id="GO:0004130">
    <property type="term" value="F:cytochrome-c peroxidase activity"/>
    <property type="evidence" value="ECO:0007669"/>
    <property type="project" value="TreeGrafter"/>
</dbReference>
<evidence type="ECO:0000313" key="11">
    <source>
        <dbReference type="Proteomes" id="UP000297258"/>
    </source>
</evidence>
<dbReference type="AlphaFoldDB" id="A0A4Y9T671"/>
<reference evidence="10 11" key="1">
    <citation type="submission" date="2019-03" db="EMBL/GenBank/DDBJ databases">
        <title>Draft genome of Massilia hortus sp. nov., a novel bacterial species of the Oxalobacteraceae family.</title>
        <authorList>
            <person name="Peta V."/>
            <person name="Raths R."/>
            <person name="Bucking H."/>
        </authorList>
    </citation>
    <scope>NUCLEOTIDE SEQUENCE [LARGE SCALE GENOMIC DNA]</scope>
    <source>
        <strain evidence="10 11">ONC3</strain>
    </source>
</reference>
<feature type="region of interest" description="Disordered" evidence="8">
    <location>
        <begin position="1"/>
        <end position="23"/>
    </location>
</feature>
<accession>A0A4Y9T671</accession>
<dbReference type="PROSITE" id="PS51007">
    <property type="entry name" value="CYTC"/>
    <property type="match status" value="2"/>
</dbReference>
<dbReference type="OrthoDB" id="9805202at2"/>
<evidence type="ECO:0000256" key="3">
    <source>
        <dbReference type="ARBA" id="ARBA00022723"/>
    </source>
</evidence>
<evidence type="ECO:0000313" key="10">
    <source>
        <dbReference type="EMBL" id="TFW32655.1"/>
    </source>
</evidence>
<dbReference type="InterPro" id="IPR004852">
    <property type="entry name" value="Di-haem_cyt_c_peroxidsae"/>
</dbReference>
<feature type="domain" description="Cytochrome c" evidence="9">
    <location>
        <begin position="328"/>
        <end position="498"/>
    </location>
</feature>
<dbReference type="GO" id="GO:0009055">
    <property type="term" value="F:electron transfer activity"/>
    <property type="evidence" value="ECO:0007669"/>
    <property type="project" value="InterPro"/>
</dbReference>
<dbReference type="GO" id="GO:0020037">
    <property type="term" value="F:heme binding"/>
    <property type="evidence" value="ECO:0007669"/>
    <property type="project" value="InterPro"/>
</dbReference>
<evidence type="ECO:0000256" key="8">
    <source>
        <dbReference type="SAM" id="MobiDB-lite"/>
    </source>
</evidence>
<dbReference type="Pfam" id="PF03150">
    <property type="entry name" value="CCP_MauG"/>
    <property type="match status" value="1"/>
</dbReference>
<comment type="caution">
    <text evidence="10">The sequence shown here is derived from an EMBL/GenBank/DDBJ whole genome shotgun (WGS) entry which is preliminary data.</text>
</comment>
<dbReference type="PANTHER" id="PTHR30600">
    <property type="entry name" value="CYTOCHROME C PEROXIDASE-RELATED"/>
    <property type="match status" value="1"/>
</dbReference>
<evidence type="ECO:0000256" key="6">
    <source>
        <dbReference type="ARBA" id="ARBA00023004"/>
    </source>
</evidence>
<feature type="domain" description="Cytochrome c" evidence="9">
    <location>
        <begin position="94"/>
        <end position="280"/>
    </location>
</feature>
<dbReference type="SUPFAM" id="SSF46626">
    <property type="entry name" value="Cytochrome c"/>
    <property type="match status" value="2"/>
</dbReference>
<keyword evidence="11" id="KW-1185">Reference proteome</keyword>
<sequence length="529" mass="57899">MDQAVALHQTSYPQHPLPRVSTKHNRAARAFQLAAFTLICSILLGGCNGSDQSGRAASPDPLDEQLAATLTQHGFTGTVEQRLEERLGRKLDPKLVDIGRLLFFDQVSGLHNDNSCAGCHSPTNGFGDTQSIAIGIQSNLLVGPNRRGPRNQRRTPSVVNSPFYPKLMWNGRFFAPSGDPFDNSMGFSFPQPEGTTRFRPNDPVIRHLLIAQAHMPPTELNEAAGFTGIRDGIDPRYYQFDDGKGEVCPALDATGFRNDPIRARVEQRLNAIPGYVEKFAEVFSEVRSGARIDIAMFARAIAEFEFSLKGANAPIDRFARGETTAMTQQEKRGALLFFGKANCVACHAVSGNANEMFSDFKMHNIGVPQIAPVFGVGSGDTIFDGPGEDEDYGLAQISGLASDRYQFRTSPLRNAALQPAYFHNGAFTLLDDAIGHHLDVLASLHNYDAKRAGVAPDLVMRMAPIAYVAATIDPLVRDPLRLSRQELDDLIQFVRTGLLDERMLSSHTCSLVPKSLPNGAQLLKFETCQ</sequence>
<keyword evidence="4" id="KW-0732">Signal</keyword>
<keyword evidence="6 7" id="KW-0408">Iron</keyword>
<dbReference type="InterPro" id="IPR051395">
    <property type="entry name" value="Cytochrome_c_Peroxidase/MauG"/>
</dbReference>
<evidence type="ECO:0000259" key="9">
    <source>
        <dbReference type="PROSITE" id="PS51007"/>
    </source>
</evidence>
<dbReference type="GO" id="GO:0030313">
    <property type="term" value="C:cell envelope"/>
    <property type="evidence" value="ECO:0007669"/>
    <property type="project" value="UniProtKB-SubCell"/>
</dbReference>
<keyword evidence="5" id="KW-0560">Oxidoreductase</keyword>
<evidence type="ECO:0000256" key="2">
    <source>
        <dbReference type="ARBA" id="ARBA00022617"/>
    </source>
</evidence>
<evidence type="ECO:0000256" key="5">
    <source>
        <dbReference type="ARBA" id="ARBA00023002"/>
    </source>
</evidence>
<dbReference type="GO" id="GO:0046872">
    <property type="term" value="F:metal ion binding"/>
    <property type="evidence" value="ECO:0007669"/>
    <property type="project" value="UniProtKB-KW"/>
</dbReference>
<dbReference type="EMBL" id="SPUM01000051">
    <property type="protein sequence ID" value="TFW32655.1"/>
    <property type="molecule type" value="Genomic_DNA"/>
</dbReference>
<dbReference type="Gene3D" id="1.10.760.10">
    <property type="entry name" value="Cytochrome c-like domain"/>
    <property type="match status" value="2"/>
</dbReference>
<comment type="subcellular location">
    <subcellularLocation>
        <location evidence="1">Cell envelope</location>
    </subcellularLocation>
</comment>
<dbReference type="RefSeq" id="WP_135189486.1">
    <property type="nucleotide sequence ID" value="NZ_SPUM01000051.1"/>
</dbReference>
<keyword evidence="2 7" id="KW-0349">Heme</keyword>
<evidence type="ECO:0000256" key="7">
    <source>
        <dbReference type="PROSITE-ProRule" id="PRU00433"/>
    </source>
</evidence>
<keyword evidence="3 7" id="KW-0479">Metal-binding</keyword>
<dbReference type="PANTHER" id="PTHR30600:SF10">
    <property type="entry name" value="BLL6722 PROTEIN"/>
    <property type="match status" value="1"/>
</dbReference>
<dbReference type="InterPro" id="IPR009056">
    <property type="entry name" value="Cyt_c-like_dom"/>
</dbReference>
<protein>
    <submittedName>
        <fullName evidence="10">C-type cytochrome</fullName>
    </submittedName>
</protein>
<gene>
    <name evidence="10" type="ORF">E4O92_09260</name>
</gene>